<evidence type="ECO:0000256" key="9">
    <source>
        <dbReference type="ARBA" id="ARBA00022777"/>
    </source>
</evidence>
<evidence type="ECO:0000256" key="19">
    <source>
        <dbReference type="RuleBase" id="RU363087"/>
    </source>
</evidence>
<dbReference type="EC" id="2.7.1.36" evidence="3 19"/>
<sequence length="443" mass="48189">MVSAPGKVIVYGEHAVVHGKAAIAAALSLRCYLLVTPLPKTAHKLTLRFPDIGLDHSWDIELLPWDTFSAPGKKKYYFDTVERLDNQLMNEIKPLVADIPGKVLQASAVAFLYLYLMLGSKYAPASIYTLRSTIPIGAGLGSSASISVCLSTALQLQMGTLATPFNGMMSNETQLQLKRINNWAFVGEMCIHGNPSGVDNTVATGGKAVLFKRTDYSLPPQVTHMSNFPELPLLLVNTKQPRRTSEQVANVHSLLSAHPEITNSLLDSIDRITLDAHRIISNPEFSAQPGSMDLVQLGELIRINHGLLVSLGVSHPKLERIRELIDYTGIGWTKLTGAGGGGCSITLLKPNVKQNVLDDLDTKLSKEGFEKYKTTLGGDGVGVLWPAVIRADKEVEITQNMFLAADGVEGVEDLVGVGAIGKGNQGWRFWREWIPVGSEFTLH</sequence>
<evidence type="ECO:0000256" key="11">
    <source>
        <dbReference type="ARBA" id="ARBA00022842"/>
    </source>
</evidence>
<evidence type="ECO:0000256" key="10">
    <source>
        <dbReference type="ARBA" id="ARBA00022840"/>
    </source>
</evidence>
<keyword evidence="5 19" id="KW-0444">Lipid biosynthesis</keyword>
<dbReference type="SUPFAM" id="SSF55060">
    <property type="entry name" value="GHMP Kinase, C-terminal domain"/>
    <property type="match status" value="1"/>
</dbReference>
<dbReference type="NCBIfam" id="TIGR00549">
    <property type="entry name" value="mevalon_kin"/>
    <property type="match status" value="1"/>
</dbReference>
<dbReference type="GO" id="GO:0006696">
    <property type="term" value="P:ergosterol biosynthetic process"/>
    <property type="evidence" value="ECO:0007669"/>
    <property type="project" value="TreeGrafter"/>
</dbReference>
<evidence type="ECO:0000256" key="7">
    <source>
        <dbReference type="ARBA" id="ARBA00022723"/>
    </source>
</evidence>
<dbReference type="InterPro" id="IPR006205">
    <property type="entry name" value="Mev_gal_kin"/>
</dbReference>
<keyword evidence="8 19" id="KW-0547">Nucleotide-binding</keyword>
<comment type="function">
    <text evidence="19">Mevalonate kinase; part of the second module of ergosterol biosynthesis pathway that includes the middle steps of the pathway. The second module is carried out in the vacuole and involves the formation of farnesyl diphosphate, which is also an important intermediate in the biosynthesis of ubiquinone, dolichol, heme and prenylated proteins.</text>
</comment>
<evidence type="ECO:0000256" key="13">
    <source>
        <dbReference type="ARBA" id="ARBA00023011"/>
    </source>
</evidence>
<dbReference type="PANTHER" id="PTHR43290">
    <property type="entry name" value="MEVALONATE KINASE"/>
    <property type="match status" value="1"/>
</dbReference>
<dbReference type="Gene3D" id="3.30.70.890">
    <property type="entry name" value="GHMP kinase, C-terminal domain"/>
    <property type="match status" value="1"/>
</dbReference>
<evidence type="ECO:0000256" key="17">
    <source>
        <dbReference type="ARBA" id="ARBA00029310"/>
    </source>
</evidence>
<evidence type="ECO:0000256" key="3">
    <source>
        <dbReference type="ARBA" id="ARBA00012103"/>
    </source>
</evidence>
<dbReference type="PRINTS" id="PR00959">
    <property type="entry name" value="MEVGALKINASE"/>
</dbReference>
<feature type="domain" description="GHMP kinase N-terminal" evidence="20">
    <location>
        <begin position="124"/>
        <end position="203"/>
    </location>
</feature>
<evidence type="ECO:0000256" key="4">
    <source>
        <dbReference type="ARBA" id="ARBA00022490"/>
    </source>
</evidence>
<keyword evidence="15 19" id="KW-1207">Sterol metabolism</keyword>
<evidence type="ECO:0000256" key="6">
    <source>
        <dbReference type="ARBA" id="ARBA00022679"/>
    </source>
</evidence>
<comment type="similarity">
    <text evidence="2 19">Belongs to the GHMP kinase family. Mevalonate kinase subfamily.</text>
</comment>
<dbReference type="GO" id="GO:0004496">
    <property type="term" value="F:mevalonate kinase activity"/>
    <property type="evidence" value="ECO:0007669"/>
    <property type="project" value="UniProtKB-EC"/>
</dbReference>
<evidence type="ECO:0000256" key="18">
    <source>
        <dbReference type="ARBA" id="ARBA00029438"/>
    </source>
</evidence>
<dbReference type="GO" id="GO:0005524">
    <property type="term" value="F:ATP binding"/>
    <property type="evidence" value="ECO:0007669"/>
    <property type="project" value="UniProtKB-KW"/>
</dbReference>
<evidence type="ECO:0000256" key="14">
    <source>
        <dbReference type="ARBA" id="ARBA00023098"/>
    </source>
</evidence>
<evidence type="ECO:0000256" key="5">
    <source>
        <dbReference type="ARBA" id="ARBA00022516"/>
    </source>
</evidence>
<dbReference type="GO" id="GO:0005829">
    <property type="term" value="C:cytosol"/>
    <property type="evidence" value="ECO:0007669"/>
    <property type="project" value="TreeGrafter"/>
</dbReference>
<reference evidence="22 23" key="1">
    <citation type="journal article" date="2018" name="Nat. Ecol. Evol.">
        <title>Pezizomycetes genomes reveal the molecular basis of ectomycorrhizal truffle lifestyle.</title>
        <authorList>
            <person name="Murat C."/>
            <person name="Payen T."/>
            <person name="Noel B."/>
            <person name="Kuo A."/>
            <person name="Morin E."/>
            <person name="Chen J."/>
            <person name="Kohler A."/>
            <person name="Krizsan K."/>
            <person name="Balestrini R."/>
            <person name="Da Silva C."/>
            <person name="Montanini B."/>
            <person name="Hainaut M."/>
            <person name="Levati E."/>
            <person name="Barry K.W."/>
            <person name="Belfiori B."/>
            <person name="Cichocki N."/>
            <person name="Clum A."/>
            <person name="Dockter R.B."/>
            <person name="Fauchery L."/>
            <person name="Guy J."/>
            <person name="Iotti M."/>
            <person name="Le Tacon F."/>
            <person name="Lindquist E.A."/>
            <person name="Lipzen A."/>
            <person name="Malagnac F."/>
            <person name="Mello A."/>
            <person name="Molinier V."/>
            <person name="Miyauchi S."/>
            <person name="Poulain J."/>
            <person name="Riccioni C."/>
            <person name="Rubini A."/>
            <person name="Sitrit Y."/>
            <person name="Splivallo R."/>
            <person name="Traeger S."/>
            <person name="Wang M."/>
            <person name="Zifcakova L."/>
            <person name="Wipf D."/>
            <person name="Zambonelli A."/>
            <person name="Paolocci F."/>
            <person name="Nowrousian M."/>
            <person name="Ottonello S."/>
            <person name="Baldrian P."/>
            <person name="Spatafora J.W."/>
            <person name="Henrissat B."/>
            <person name="Nagy L.G."/>
            <person name="Aury J.M."/>
            <person name="Wincker P."/>
            <person name="Grigoriev I.V."/>
            <person name="Bonfante P."/>
            <person name="Martin F.M."/>
        </authorList>
    </citation>
    <scope>NUCLEOTIDE SEQUENCE [LARGE SCALE GENOMIC DNA]</scope>
    <source>
        <strain evidence="22 23">CCBAS932</strain>
    </source>
</reference>
<dbReference type="FunFam" id="3.30.230.10:FF:000027">
    <property type="entry name" value="Mevalonate kinase"/>
    <property type="match status" value="1"/>
</dbReference>
<dbReference type="InterPro" id="IPR014721">
    <property type="entry name" value="Ribsml_uS5_D2-typ_fold_subgr"/>
</dbReference>
<keyword evidence="11" id="KW-0460">Magnesium</keyword>
<comment type="subcellular location">
    <subcellularLocation>
        <location evidence="1 19">Cytoplasm</location>
    </subcellularLocation>
</comment>
<keyword evidence="6 19" id="KW-0808">Transferase</keyword>
<protein>
    <recommendedName>
        <fullName evidence="3 19">Mevalonate kinase</fullName>
        <shortName evidence="19">MK</shortName>
        <ecNumber evidence="3 19">2.7.1.36</ecNumber>
    </recommendedName>
</protein>
<evidence type="ECO:0000256" key="16">
    <source>
        <dbReference type="ARBA" id="ARBA00023221"/>
    </source>
</evidence>
<comment type="catalytic activity">
    <reaction evidence="17">
        <text>(R)-mevalonate + ATP = (R)-5-phosphomevalonate + ADP + H(+)</text>
        <dbReference type="Rhea" id="RHEA:17065"/>
        <dbReference type="ChEBI" id="CHEBI:15378"/>
        <dbReference type="ChEBI" id="CHEBI:30616"/>
        <dbReference type="ChEBI" id="CHEBI:36464"/>
        <dbReference type="ChEBI" id="CHEBI:58146"/>
        <dbReference type="ChEBI" id="CHEBI:456216"/>
        <dbReference type="EC" id="2.7.1.36"/>
    </reaction>
    <physiologicalReaction direction="left-to-right" evidence="17">
        <dbReference type="Rhea" id="RHEA:17066"/>
    </physiologicalReaction>
</comment>
<dbReference type="Pfam" id="PF08544">
    <property type="entry name" value="GHMP_kinases_C"/>
    <property type="match status" value="1"/>
</dbReference>
<evidence type="ECO:0000313" key="22">
    <source>
        <dbReference type="EMBL" id="RPB12105.1"/>
    </source>
</evidence>
<evidence type="ECO:0000256" key="15">
    <source>
        <dbReference type="ARBA" id="ARBA00023166"/>
    </source>
</evidence>
<evidence type="ECO:0000259" key="20">
    <source>
        <dbReference type="Pfam" id="PF00288"/>
    </source>
</evidence>
<dbReference type="EMBL" id="ML119131">
    <property type="protein sequence ID" value="RPB12105.1"/>
    <property type="molecule type" value="Genomic_DNA"/>
</dbReference>
<dbReference type="InterPro" id="IPR036554">
    <property type="entry name" value="GHMP_kinase_C_sf"/>
</dbReference>
<organism evidence="22 23">
    <name type="scientific">Morchella conica CCBAS932</name>
    <dbReference type="NCBI Taxonomy" id="1392247"/>
    <lineage>
        <taxon>Eukaryota</taxon>
        <taxon>Fungi</taxon>
        <taxon>Dikarya</taxon>
        <taxon>Ascomycota</taxon>
        <taxon>Pezizomycotina</taxon>
        <taxon>Pezizomycetes</taxon>
        <taxon>Pezizales</taxon>
        <taxon>Morchellaceae</taxon>
        <taxon>Morchella</taxon>
    </lineage>
</organism>
<keyword evidence="12 19" id="KW-0752">Steroid biosynthesis</keyword>
<evidence type="ECO:0000256" key="1">
    <source>
        <dbReference type="ARBA" id="ARBA00004496"/>
    </source>
</evidence>
<gene>
    <name evidence="22" type="ORF">P167DRAFT_553724</name>
</gene>
<keyword evidence="7" id="KW-0479">Metal-binding</keyword>
<evidence type="ECO:0000313" key="23">
    <source>
        <dbReference type="Proteomes" id="UP000277580"/>
    </source>
</evidence>
<evidence type="ECO:0000256" key="2">
    <source>
        <dbReference type="ARBA" id="ARBA00006495"/>
    </source>
</evidence>
<keyword evidence="13 19" id="KW-0756">Sterol biosynthesis</keyword>
<dbReference type="Proteomes" id="UP000277580">
    <property type="component" value="Unassembled WGS sequence"/>
</dbReference>
<dbReference type="SUPFAM" id="SSF54211">
    <property type="entry name" value="Ribosomal protein S5 domain 2-like"/>
    <property type="match status" value="1"/>
</dbReference>
<dbReference type="InterPro" id="IPR020568">
    <property type="entry name" value="Ribosomal_Su5_D2-typ_SF"/>
</dbReference>
<dbReference type="InterPro" id="IPR013750">
    <property type="entry name" value="GHMP_kinase_C_dom"/>
</dbReference>
<dbReference type="InParanoid" id="A0A3N4L2A4"/>
<comment type="pathway">
    <text evidence="18 19">Isoprenoid biosynthesis; isopentenyl diphosphate biosynthesis via mevalonate pathway; isopentenyl diphosphate from (R)-mevalonate: step 1/3.</text>
</comment>
<dbReference type="OrthoDB" id="1652964at2759"/>
<proteinExistence type="inferred from homology"/>
<dbReference type="GO" id="GO:0019287">
    <property type="term" value="P:isopentenyl diphosphate biosynthetic process, mevalonate pathway"/>
    <property type="evidence" value="ECO:0007669"/>
    <property type="project" value="UniProtKB-UniPathway"/>
</dbReference>
<keyword evidence="23" id="KW-1185">Reference proteome</keyword>
<dbReference type="InterPro" id="IPR006204">
    <property type="entry name" value="GHMP_kinase_N_dom"/>
</dbReference>
<dbReference type="Pfam" id="PF00288">
    <property type="entry name" value="GHMP_kinases_N"/>
    <property type="match status" value="1"/>
</dbReference>
<dbReference type="UniPathway" id="UPA00057">
    <property type="reaction ID" value="UER00098"/>
</dbReference>
<accession>A0A3N4L2A4</accession>
<dbReference type="InterPro" id="IPR006203">
    <property type="entry name" value="GHMP_knse_ATP-bd_CS"/>
</dbReference>
<dbReference type="PANTHER" id="PTHR43290:SF2">
    <property type="entry name" value="MEVALONATE KINASE"/>
    <property type="match status" value="1"/>
</dbReference>
<keyword evidence="16 19" id="KW-0753">Steroid metabolism</keyword>
<keyword evidence="10 19" id="KW-0067">ATP-binding</keyword>
<dbReference type="AlphaFoldDB" id="A0A3N4L2A4"/>
<name>A0A3N4L2A4_9PEZI</name>
<evidence type="ECO:0000259" key="21">
    <source>
        <dbReference type="Pfam" id="PF08544"/>
    </source>
</evidence>
<dbReference type="FunCoup" id="A0A3N4L2A4">
    <property type="interactions" value="433"/>
</dbReference>
<keyword evidence="4 19" id="KW-0963">Cytoplasm</keyword>
<dbReference type="GO" id="GO:0046872">
    <property type="term" value="F:metal ion binding"/>
    <property type="evidence" value="ECO:0007669"/>
    <property type="project" value="UniProtKB-KW"/>
</dbReference>
<keyword evidence="9 19" id="KW-0418">Kinase</keyword>
<dbReference type="STRING" id="1392247.A0A3N4L2A4"/>
<dbReference type="Gene3D" id="3.30.230.10">
    <property type="match status" value="1"/>
</dbReference>
<evidence type="ECO:0000256" key="8">
    <source>
        <dbReference type="ARBA" id="ARBA00022741"/>
    </source>
</evidence>
<dbReference type="FunFam" id="3.30.70.890:FF:000003">
    <property type="entry name" value="Mevalonate kinase"/>
    <property type="match status" value="1"/>
</dbReference>
<feature type="domain" description="GHMP kinase C-terminal" evidence="21">
    <location>
        <begin position="293"/>
        <end position="362"/>
    </location>
</feature>
<keyword evidence="14 19" id="KW-0443">Lipid metabolism</keyword>
<evidence type="ECO:0000256" key="12">
    <source>
        <dbReference type="ARBA" id="ARBA00022955"/>
    </source>
</evidence>
<dbReference type="PROSITE" id="PS00627">
    <property type="entry name" value="GHMP_KINASES_ATP"/>
    <property type="match status" value="1"/>
</dbReference>